<feature type="domain" description="AB hydrolase-1" evidence="2">
    <location>
        <begin position="38"/>
        <end position="261"/>
    </location>
</feature>
<name>A0A2W2GT78_9ACTN</name>
<feature type="region of interest" description="Disordered" evidence="1">
    <location>
        <begin position="1"/>
        <end position="30"/>
    </location>
</feature>
<dbReference type="EMBL" id="POUA01000033">
    <property type="protein sequence ID" value="PZG52806.1"/>
    <property type="molecule type" value="Genomic_DNA"/>
</dbReference>
<feature type="compositionally biased region" description="Basic and acidic residues" evidence="1">
    <location>
        <begin position="1"/>
        <end position="10"/>
    </location>
</feature>
<dbReference type="InterPro" id="IPR050266">
    <property type="entry name" value="AB_hydrolase_sf"/>
</dbReference>
<evidence type="ECO:0000313" key="3">
    <source>
        <dbReference type="EMBL" id="PZG52806.1"/>
    </source>
</evidence>
<evidence type="ECO:0000313" key="4">
    <source>
        <dbReference type="Proteomes" id="UP000248544"/>
    </source>
</evidence>
<protein>
    <submittedName>
        <fullName evidence="3">Alpha/beta hydrolase</fullName>
    </submittedName>
</protein>
<keyword evidence="3" id="KW-0378">Hydrolase</keyword>
<evidence type="ECO:0000259" key="2">
    <source>
        <dbReference type="Pfam" id="PF12697"/>
    </source>
</evidence>
<gene>
    <name evidence="3" type="ORF">C1I98_06915</name>
</gene>
<proteinExistence type="predicted"/>
<evidence type="ECO:0000256" key="1">
    <source>
        <dbReference type="SAM" id="MobiDB-lite"/>
    </source>
</evidence>
<keyword evidence="4" id="KW-1185">Reference proteome</keyword>
<accession>A0A2W2GT78</accession>
<dbReference type="Gene3D" id="3.40.50.1820">
    <property type="entry name" value="alpha/beta hydrolase"/>
    <property type="match status" value="1"/>
</dbReference>
<organism evidence="3 4">
    <name type="scientific">Spongiactinospora gelatinilytica</name>
    <dbReference type="NCBI Taxonomy" id="2666298"/>
    <lineage>
        <taxon>Bacteria</taxon>
        <taxon>Bacillati</taxon>
        <taxon>Actinomycetota</taxon>
        <taxon>Actinomycetes</taxon>
        <taxon>Streptosporangiales</taxon>
        <taxon>Streptosporangiaceae</taxon>
        <taxon>Spongiactinospora</taxon>
    </lineage>
</organism>
<dbReference type="InterPro" id="IPR000073">
    <property type="entry name" value="AB_hydrolase_1"/>
</dbReference>
<dbReference type="InterPro" id="IPR029058">
    <property type="entry name" value="AB_hydrolase_fold"/>
</dbReference>
<comment type="caution">
    <text evidence="3">The sequence shown here is derived from an EMBL/GenBank/DDBJ whole genome shotgun (WGS) entry which is preliminary data.</text>
</comment>
<dbReference type="SUPFAM" id="SSF53474">
    <property type="entry name" value="alpha/beta-Hydrolases"/>
    <property type="match status" value="1"/>
</dbReference>
<dbReference type="PANTHER" id="PTHR43798">
    <property type="entry name" value="MONOACYLGLYCEROL LIPASE"/>
    <property type="match status" value="1"/>
</dbReference>
<reference evidence="3 4" key="1">
    <citation type="submission" date="2018-01" db="EMBL/GenBank/DDBJ databases">
        <title>Draft genome sequence of Sphaerisporangium sp. 7K107.</title>
        <authorList>
            <person name="Sahin N."/>
            <person name="Saygin H."/>
            <person name="Ay H."/>
        </authorList>
    </citation>
    <scope>NUCLEOTIDE SEQUENCE [LARGE SCALE GENOMIC DNA]</scope>
    <source>
        <strain evidence="3 4">7K107</strain>
    </source>
</reference>
<sequence>MCSLDGRAEMPPRSCRSVRPELNTLHTPGPASDADDRVILVHGTLDRSASFRRVAAELPAWTVLSWDRRGWGRSRDLGRSADVLDDHVDDLGAMLEQAPGAIVAGHSYGGLVALNAAGRWPDRVRAVVAFEPPVRWLPWWPDEAPWDRLVRMAGSPLAAVEALLRAVLGEERWHVLPAGSRARLVDEGGTALTEMADATLDVPAFDPLDLPVPVLAAAGTESLPHHQEVTRRIAAIVPRGVYVGIEGAGHIAHLTHPARFAGLVTAAAAISRPW</sequence>
<dbReference type="GO" id="GO:0016787">
    <property type="term" value="F:hydrolase activity"/>
    <property type="evidence" value="ECO:0007669"/>
    <property type="project" value="UniProtKB-KW"/>
</dbReference>
<dbReference type="Proteomes" id="UP000248544">
    <property type="component" value="Unassembled WGS sequence"/>
</dbReference>
<dbReference type="AlphaFoldDB" id="A0A2W2GT78"/>
<dbReference type="Pfam" id="PF12697">
    <property type="entry name" value="Abhydrolase_6"/>
    <property type="match status" value="1"/>
</dbReference>